<feature type="domain" description="CCHC-type" evidence="7">
    <location>
        <begin position="1390"/>
        <end position="1405"/>
    </location>
</feature>
<feature type="domain" description="CCHC-type" evidence="7">
    <location>
        <begin position="1448"/>
        <end position="1462"/>
    </location>
</feature>
<evidence type="ECO:0000313" key="8">
    <source>
        <dbReference type="EMBL" id="KAK1762933.1"/>
    </source>
</evidence>
<dbReference type="GO" id="GO:0004386">
    <property type="term" value="F:helicase activity"/>
    <property type="evidence" value="ECO:0007669"/>
    <property type="project" value="InterPro"/>
</dbReference>
<accession>A0AAJ0BT59</accession>
<dbReference type="SMART" id="SM00343">
    <property type="entry name" value="ZnF_C2HC"/>
    <property type="match status" value="11"/>
</dbReference>
<feature type="domain" description="CCHC-type" evidence="7">
    <location>
        <begin position="1367"/>
        <end position="1382"/>
    </location>
</feature>
<feature type="compositionally biased region" description="Polar residues" evidence="6">
    <location>
        <begin position="1"/>
        <end position="10"/>
    </location>
</feature>
<dbReference type="GeneID" id="85313903"/>
<dbReference type="InterPro" id="IPR036875">
    <property type="entry name" value="Znf_CCHC_sf"/>
</dbReference>
<dbReference type="EMBL" id="MU839032">
    <property type="protein sequence ID" value="KAK1762933.1"/>
    <property type="molecule type" value="Genomic_DNA"/>
</dbReference>
<dbReference type="InterPro" id="IPR001878">
    <property type="entry name" value="Znf_CCHC"/>
</dbReference>
<dbReference type="InterPro" id="IPR041679">
    <property type="entry name" value="DNA2/NAM7-like_C"/>
</dbReference>
<keyword evidence="1" id="KW-0479">Metal-binding</keyword>
<comment type="caution">
    <text evidence="8">The sequence shown here is derived from an EMBL/GenBank/DDBJ whole genome shotgun (WGS) entry which is preliminary data.</text>
</comment>
<dbReference type="GO" id="GO:0003676">
    <property type="term" value="F:nucleic acid binding"/>
    <property type="evidence" value="ECO:0007669"/>
    <property type="project" value="InterPro"/>
</dbReference>
<feature type="region of interest" description="Disordered" evidence="6">
    <location>
        <begin position="1512"/>
        <end position="1554"/>
    </location>
</feature>
<dbReference type="RefSeq" id="XP_060279146.1">
    <property type="nucleotide sequence ID" value="XM_060430716.1"/>
</dbReference>
<evidence type="ECO:0000259" key="7">
    <source>
        <dbReference type="PROSITE" id="PS50158"/>
    </source>
</evidence>
<evidence type="ECO:0000256" key="2">
    <source>
        <dbReference type="ARBA" id="ARBA00022737"/>
    </source>
</evidence>
<dbReference type="Pfam" id="PF13086">
    <property type="entry name" value="AAA_11"/>
    <property type="match status" value="1"/>
</dbReference>
<feature type="domain" description="CCHC-type" evidence="7">
    <location>
        <begin position="1326"/>
        <end position="1341"/>
    </location>
</feature>
<feature type="compositionally biased region" description="Polar residues" evidence="6">
    <location>
        <begin position="44"/>
        <end position="56"/>
    </location>
</feature>
<dbReference type="SUPFAM" id="SSF57756">
    <property type="entry name" value="Retrovirus zinc finger-like domains"/>
    <property type="match status" value="5"/>
</dbReference>
<feature type="domain" description="CCHC-type" evidence="7">
    <location>
        <begin position="1347"/>
        <end position="1361"/>
    </location>
</feature>
<evidence type="ECO:0000256" key="6">
    <source>
        <dbReference type="SAM" id="MobiDB-lite"/>
    </source>
</evidence>
<keyword evidence="2" id="KW-0677">Repeat</keyword>
<evidence type="ECO:0000313" key="9">
    <source>
        <dbReference type="Proteomes" id="UP001244011"/>
    </source>
</evidence>
<keyword evidence="3 5" id="KW-0863">Zinc-finger</keyword>
<dbReference type="PROSITE" id="PS50158">
    <property type="entry name" value="ZF_CCHC"/>
    <property type="match status" value="7"/>
</dbReference>
<dbReference type="PANTHER" id="PTHR47103:SF8">
    <property type="entry name" value="DNA-BINDING PROTEIN"/>
    <property type="match status" value="1"/>
</dbReference>
<dbReference type="Proteomes" id="UP001244011">
    <property type="component" value="Unassembled WGS sequence"/>
</dbReference>
<evidence type="ECO:0000256" key="5">
    <source>
        <dbReference type="PROSITE-ProRule" id="PRU00047"/>
    </source>
</evidence>
<dbReference type="Pfam" id="PF13087">
    <property type="entry name" value="AAA_12"/>
    <property type="match status" value="1"/>
</dbReference>
<feature type="domain" description="CCHC-type" evidence="7">
    <location>
        <begin position="1233"/>
        <end position="1248"/>
    </location>
</feature>
<keyword evidence="4" id="KW-0862">Zinc</keyword>
<evidence type="ECO:0000256" key="4">
    <source>
        <dbReference type="ARBA" id="ARBA00022833"/>
    </source>
</evidence>
<dbReference type="Gene3D" id="4.10.60.10">
    <property type="entry name" value="Zinc finger, CCHC-type"/>
    <property type="match status" value="5"/>
</dbReference>
<reference evidence="8" key="1">
    <citation type="submission" date="2023-06" db="EMBL/GenBank/DDBJ databases">
        <title>Genome-scale phylogeny and comparative genomics of the fungal order Sordariales.</title>
        <authorList>
            <consortium name="Lawrence Berkeley National Laboratory"/>
            <person name="Hensen N."/>
            <person name="Bonometti L."/>
            <person name="Westerberg I."/>
            <person name="Brannstrom I.O."/>
            <person name="Guillou S."/>
            <person name="Cros-Aarteil S."/>
            <person name="Calhoun S."/>
            <person name="Haridas S."/>
            <person name="Kuo A."/>
            <person name="Mondo S."/>
            <person name="Pangilinan J."/>
            <person name="Riley R."/>
            <person name="Labutti K."/>
            <person name="Andreopoulos B."/>
            <person name="Lipzen A."/>
            <person name="Chen C."/>
            <person name="Yanf M."/>
            <person name="Daum C."/>
            <person name="Ng V."/>
            <person name="Clum A."/>
            <person name="Steindorff A."/>
            <person name="Ohm R."/>
            <person name="Martin F."/>
            <person name="Silar P."/>
            <person name="Natvig D."/>
            <person name="Lalanne C."/>
            <person name="Gautier V."/>
            <person name="Ament-Velasquez S.L."/>
            <person name="Kruys A."/>
            <person name="Hutchinson M.I."/>
            <person name="Powell A.J."/>
            <person name="Barry K."/>
            <person name="Miller A.N."/>
            <person name="Grigoriev I.V."/>
            <person name="Debuchy R."/>
            <person name="Gladieux P."/>
            <person name="Thoren M.H."/>
            <person name="Johannesson H."/>
        </authorList>
    </citation>
    <scope>NUCLEOTIDE SEQUENCE</scope>
    <source>
        <strain evidence="8">8032-3</strain>
    </source>
</reference>
<dbReference type="Gene3D" id="3.40.50.300">
    <property type="entry name" value="P-loop containing nucleotide triphosphate hydrolases"/>
    <property type="match status" value="2"/>
</dbReference>
<dbReference type="GO" id="GO:0008270">
    <property type="term" value="F:zinc ion binding"/>
    <property type="evidence" value="ECO:0007669"/>
    <property type="project" value="UniProtKB-KW"/>
</dbReference>
<dbReference type="InterPro" id="IPR027417">
    <property type="entry name" value="P-loop_NTPase"/>
</dbReference>
<organism evidence="8 9">
    <name type="scientific">Phialemonium atrogriseum</name>
    <dbReference type="NCBI Taxonomy" id="1093897"/>
    <lineage>
        <taxon>Eukaryota</taxon>
        <taxon>Fungi</taxon>
        <taxon>Dikarya</taxon>
        <taxon>Ascomycota</taxon>
        <taxon>Pezizomycotina</taxon>
        <taxon>Sordariomycetes</taxon>
        <taxon>Sordariomycetidae</taxon>
        <taxon>Cephalothecales</taxon>
        <taxon>Cephalothecaceae</taxon>
        <taxon>Phialemonium</taxon>
    </lineage>
</organism>
<gene>
    <name evidence="8" type="ORF">QBC33DRAFT_573845</name>
</gene>
<proteinExistence type="predicted"/>
<dbReference type="InterPro" id="IPR041677">
    <property type="entry name" value="DNA2/NAM7_AAA_11"/>
</dbReference>
<protein>
    <recommendedName>
        <fullName evidence="7">CCHC-type domain-containing protein</fullName>
    </recommendedName>
</protein>
<keyword evidence="9" id="KW-1185">Reference proteome</keyword>
<dbReference type="PANTHER" id="PTHR47103">
    <property type="entry name" value="DNA-BINDING PROTEIN"/>
    <property type="match status" value="1"/>
</dbReference>
<evidence type="ECO:0000256" key="1">
    <source>
        <dbReference type="ARBA" id="ARBA00022723"/>
    </source>
</evidence>
<name>A0AAJ0BT59_9PEZI</name>
<feature type="region of interest" description="Disordered" evidence="6">
    <location>
        <begin position="1466"/>
        <end position="1493"/>
    </location>
</feature>
<dbReference type="Pfam" id="PF00098">
    <property type="entry name" value="zf-CCHC"/>
    <property type="match status" value="4"/>
</dbReference>
<feature type="region of interest" description="Disordered" evidence="6">
    <location>
        <begin position="1"/>
        <end position="63"/>
    </location>
</feature>
<dbReference type="SUPFAM" id="SSF52540">
    <property type="entry name" value="P-loop containing nucleoside triphosphate hydrolases"/>
    <property type="match status" value="1"/>
</dbReference>
<feature type="domain" description="CCHC-type" evidence="7">
    <location>
        <begin position="1270"/>
        <end position="1284"/>
    </location>
</feature>
<sequence length="1554" mass="173309">MEDSSPSTKGNPEPQWDIEEQVSNMTDEPVATEAKTVESKITDDTNMTNQPVTTEAESGESELAEPAFDYNALLREKEERQKKLQAMNPETEMETTLQNMEATLFTDSAGRNMPTFHAYLSINDEALSSPSKEQAELLKRPLRNSIEHKVSGTAPNFDYSFITITHLATGFGLYNTAVGETRVTIKDIISFDGLVNLDTSDKVLAELKKYQPEVEKVPSAASLIKFTARVADIDVSWLALRELKMNKDGKRIACPQLEKTRSLVSNGDRKDPLSFELLIICSDDATNAKVAQFCQLVSLLKDYNTLSDPLAPFFEKVGSDRYNLPLGQAPTVADDTYPDIGTVAKTTRYVNKRQQLVHQVVGSANEYRLQEFASNNLQATEFQVHLLPCPHVEGEERAIMVVRTEGKGSLLPQNGESCKVSFDNAVLEQDGEPEGNNEISEQHAEIVIANLLRIFRDFEDSAADIATNSAPWLREALTEAEVEPILRTENEDAVQYKERFDAFWEAQKSKLDATALAKEEPKEESENNTLWCSATRLDIPLLHMRQGWQTYLVQSPIAKDGSVETKFATLAQHDNEPWEEYFSRAISDDNSCQAFFKRILSDKAVKAEVHAINSLIHPASAYPSRIHPRSLATYNYLVRFESGEEDNVNLLHEIPELGNVEYSSMDDAKLEAFKNLSKTPAGIKFIPGVAACGKSTLLQTIIMSLFYGGCDQATSAAECEPGKKRVIYSANNNAAVDTFAKNLEKHMNKLGLKKTPDIVRLYSMDSEVASLTKPKQRQPDPFDREGAQDTAKQFSETDLFLAQYVITRAEMKIHEAKQAQSKKKSDCRNMSLQEAAVKRDPAQRRHAESLKAYVKLLFGDYLAHFSGVVCCTPVAASNYLFRSHFTDVDLVLVDEAGRMRELELLILVAWFGSRLIVVGDMHQLGPFVQTDPKIDNEVQSHNAFVTQLAYATIGRAVDAGVTDSYLCVNHRQHGRLSALPSALIYRNQMISSKAKRPEGLKSFHTFLKGIKFDMPANGYRLIVEFPGSACYTVGTSSANYAHVKWVIAQVVRALKDETLTSTKKDGPATILVMPYYRAQLQAYQQAFDQQVTGGQVTAEEAQRVKFATLDSSQGDEADLCIIDYTKTQSPGFCGDLRRQCLTLTRSRQCEIIILNRGMFASWEADPKVKPRAKVLRRLYDDVDQKGAVIRIPTCLDCQTPNAGHDSCENGKFEGKCGHCKDDHEMRNCPRAFCFNCRHFGHRSNECEEPMKCSRCGGKDHIVDDCDKNQRCLRCRTPGHYERDCTLCEHCLSDLHSSDDCEAKPCGFCKEIGHDIDNCPTRPRKTCRRCQQPGHIAKDCRQSNEKTCSNCGEVGHISRFCPTKRITCFRCNEEGHTKSECPKTAEECATCRECLEMGHFARNCPNRKLCDKCGSTKHDADHCVTGVHCSLCSSEEHISADCRTPKILCVNCNRFGHVEADCKVNPEQRAPRADGNGPRTGTNSLPVSEKKQENYQSVTNEYTIKIRQLLSTDDNAGSLGNEPVADTAPWGAEPGARADTASWGAEPPAEADEAW</sequence>
<evidence type="ECO:0000256" key="3">
    <source>
        <dbReference type="ARBA" id="ARBA00022771"/>
    </source>
</evidence>